<dbReference type="SMART" id="SM01065">
    <property type="entry name" value="CBM_2"/>
    <property type="match status" value="1"/>
</dbReference>
<evidence type="ECO:0000313" key="3">
    <source>
        <dbReference type="Proteomes" id="UP000236333"/>
    </source>
</evidence>
<evidence type="ECO:0000313" key="2">
    <source>
        <dbReference type="EMBL" id="PNH12370.1"/>
    </source>
</evidence>
<name>A0A2J8AIM4_9CHLO</name>
<dbReference type="InterPro" id="IPR002044">
    <property type="entry name" value="CBM20"/>
</dbReference>
<dbReference type="Pfam" id="PF00686">
    <property type="entry name" value="CBM_20"/>
    <property type="match status" value="1"/>
</dbReference>
<dbReference type="GO" id="GO:2001070">
    <property type="term" value="F:starch binding"/>
    <property type="evidence" value="ECO:0007669"/>
    <property type="project" value="InterPro"/>
</dbReference>
<protein>
    <recommendedName>
        <fullName evidence="1">CBM20 domain-containing protein</fullName>
    </recommendedName>
</protein>
<proteinExistence type="predicted"/>
<gene>
    <name evidence="2" type="ORF">TSOC_000662</name>
</gene>
<evidence type="ECO:0000259" key="1">
    <source>
        <dbReference type="PROSITE" id="PS51166"/>
    </source>
</evidence>
<dbReference type="InterPro" id="IPR013784">
    <property type="entry name" value="Carb-bd-like_fold"/>
</dbReference>
<accession>A0A2J8AIM4</accession>
<dbReference type="PROSITE" id="PS51166">
    <property type="entry name" value="CBM20"/>
    <property type="match status" value="1"/>
</dbReference>
<dbReference type="OrthoDB" id="550577at2759"/>
<dbReference type="SUPFAM" id="SSF49452">
    <property type="entry name" value="Starch-binding domain-like"/>
    <property type="match status" value="1"/>
</dbReference>
<dbReference type="Proteomes" id="UP000236333">
    <property type="component" value="Unassembled WGS sequence"/>
</dbReference>
<comment type="caution">
    <text evidence="2">The sequence shown here is derived from an EMBL/GenBank/DDBJ whole genome shotgun (WGS) entry which is preliminary data.</text>
</comment>
<sequence length="175" mass="19427">MLAQPRVPRNAKGVASMSRVAIRCRAGHAAVTTVRVPVALASEAPIELDVDALYKRAEARAKALIQLEEQEMADRTKVKIVLPCKIGLGESWKIVGKCPELGNMKPEVAPYMTWNQGDIWTLELKVRPGILSYKAVLRKPDGQYLWEDGPERTFEMPYGGPAKELQVTGIKFPPF</sequence>
<dbReference type="Gene3D" id="2.60.40.10">
    <property type="entry name" value="Immunoglobulins"/>
    <property type="match status" value="1"/>
</dbReference>
<keyword evidence="3" id="KW-1185">Reference proteome</keyword>
<dbReference type="InterPro" id="IPR013783">
    <property type="entry name" value="Ig-like_fold"/>
</dbReference>
<reference evidence="2 3" key="1">
    <citation type="journal article" date="2017" name="Mol. Biol. Evol.">
        <title>The 4-celled Tetrabaena socialis nuclear genome reveals the essential components for genetic control of cell number at the origin of multicellularity in the volvocine lineage.</title>
        <authorList>
            <person name="Featherston J."/>
            <person name="Arakaki Y."/>
            <person name="Hanschen E.R."/>
            <person name="Ferris P.J."/>
            <person name="Michod R.E."/>
            <person name="Olson B.J.S.C."/>
            <person name="Nozaki H."/>
            <person name="Durand P.M."/>
        </authorList>
    </citation>
    <scope>NUCLEOTIDE SEQUENCE [LARGE SCALE GENOMIC DNA]</scope>
    <source>
        <strain evidence="2 3">NIES-571</strain>
    </source>
</reference>
<feature type="domain" description="CBM20" evidence="1">
    <location>
        <begin position="70"/>
        <end position="175"/>
    </location>
</feature>
<dbReference type="AlphaFoldDB" id="A0A2J8AIM4"/>
<dbReference type="EMBL" id="PGGS01000009">
    <property type="protein sequence ID" value="PNH12370.1"/>
    <property type="molecule type" value="Genomic_DNA"/>
</dbReference>
<organism evidence="2 3">
    <name type="scientific">Tetrabaena socialis</name>
    <dbReference type="NCBI Taxonomy" id="47790"/>
    <lineage>
        <taxon>Eukaryota</taxon>
        <taxon>Viridiplantae</taxon>
        <taxon>Chlorophyta</taxon>
        <taxon>core chlorophytes</taxon>
        <taxon>Chlorophyceae</taxon>
        <taxon>CS clade</taxon>
        <taxon>Chlamydomonadales</taxon>
        <taxon>Tetrabaenaceae</taxon>
        <taxon>Tetrabaena</taxon>
    </lineage>
</organism>